<reference evidence="7 8" key="1">
    <citation type="submission" date="2016-10" db="EMBL/GenBank/DDBJ databases">
        <authorList>
            <person name="de Groot N.N."/>
        </authorList>
    </citation>
    <scope>NUCLEOTIDE SEQUENCE [LARGE SCALE GENOMIC DNA]</scope>
    <source>
        <strain evidence="7 8">DSM 46701</strain>
    </source>
</reference>
<feature type="transmembrane region" description="Helical" evidence="5">
    <location>
        <begin position="243"/>
        <end position="260"/>
    </location>
</feature>
<feature type="transmembrane region" description="Helical" evidence="5">
    <location>
        <begin position="131"/>
        <end position="158"/>
    </location>
</feature>
<dbReference type="AlphaFoldDB" id="A0A1H8D1B2"/>
<feature type="domain" description="Cytochrome c assembly protein" evidence="6">
    <location>
        <begin position="66"/>
        <end position="264"/>
    </location>
</feature>
<evidence type="ECO:0000313" key="7">
    <source>
        <dbReference type="EMBL" id="SEN01093.1"/>
    </source>
</evidence>
<dbReference type="OrthoDB" id="2417400at2"/>
<dbReference type="EMBL" id="FOCQ01000004">
    <property type="protein sequence ID" value="SEN01093.1"/>
    <property type="molecule type" value="Genomic_DNA"/>
</dbReference>
<evidence type="ECO:0000256" key="2">
    <source>
        <dbReference type="ARBA" id="ARBA00022692"/>
    </source>
</evidence>
<dbReference type="GO" id="GO:0017004">
    <property type="term" value="P:cytochrome complex assembly"/>
    <property type="evidence" value="ECO:0007669"/>
    <property type="project" value="InterPro"/>
</dbReference>
<dbReference type="InterPro" id="IPR045062">
    <property type="entry name" value="Cyt_c_biogenesis_CcsA/CcmC"/>
</dbReference>
<feature type="transmembrane region" description="Helical" evidence="5">
    <location>
        <begin position="69"/>
        <end position="87"/>
    </location>
</feature>
<dbReference type="RefSeq" id="WP_089966476.1">
    <property type="nucleotide sequence ID" value="NZ_FOCQ01000004.1"/>
</dbReference>
<evidence type="ECO:0000256" key="1">
    <source>
        <dbReference type="ARBA" id="ARBA00004141"/>
    </source>
</evidence>
<accession>A0A1H8D1B2</accession>
<gene>
    <name evidence="7" type="ORF">SAMN05444955_104242</name>
</gene>
<dbReference type="STRING" id="1173111.SAMN05444955_104242"/>
<dbReference type="Proteomes" id="UP000199695">
    <property type="component" value="Unassembled WGS sequence"/>
</dbReference>
<evidence type="ECO:0000259" key="6">
    <source>
        <dbReference type="Pfam" id="PF01578"/>
    </source>
</evidence>
<dbReference type="GO" id="GO:0020037">
    <property type="term" value="F:heme binding"/>
    <property type="evidence" value="ECO:0007669"/>
    <property type="project" value="InterPro"/>
</dbReference>
<proteinExistence type="predicted"/>
<dbReference type="GO" id="GO:0005886">
    <property type="term" value="C:plasma membrane"/>
    <property type="evidence" value="ECO:0007669"/>
    <property type="project" value="TreeGrafter"/>
</dbReference>
<dbReference type="Pfam" id="PF01578">
    <property type="entry name" value="Cytochrom_C_asm"/>
    <property type="match status" value="1"/>
</dbReference>
<keyword evidence="4 5" id="KW-0472">Membrane</keyword>
<keyword evidence="3 5" id="KW-1133">Transmembrane helix</keyword>
<sequence>MFGERWLYDFLIYVYALSLVFAFGDLLHRSKRSERISYAFLILVWLLQTSIFVLRGLEFFPMVTRFDSIFLYSWLLVTFTLIINRIYRMAVFVFIANMIGFTVSAINLFFARDVPPVLEKLLLSELVFVHVTMAIAAYAVFSLSSIGGILYLITNYLLKRKKWNRFLKRLPSLDQLQMFSNWLVMAGILLFLIAMILGVIYAYQTIGSSFWTDPKIMASFLVLIAYGMVFYQRTARRWHGRRLAWWNALSVGSIALNYFISDLRLSFHHWV</sequence>
<feature type="transmembrane region" description="Helical" evidence="5">
    <location>
        <begin position="215"/>
        <end position="231"/>
    </location>
</feature>
<protein>
    <submittedName>
        <fullName evidence="7">HemX protein</fullName>
    </submittedName>
</protein>
<evidence type="ECO:0000256" key="3">
    <source>
        <dbReference type="ARBA" id="ARBA00022989"/>
    </source>
</evidence>
<organism evidence="7 8">
    <name type="scientific">Lihuaxuella thermophila</name>
    <dbReference type="NCBI Taxonomy" id="1173111"/>
    <lineage>
        <taxon>Bacteria</taxon>
        <taxon>Bacillati</taxon>
        <taxon>Bacillota</taxon>
        <taxon>Bacilli</taxon>
        <taxon>Bacillales</taxon>
        <taxon>Thermoactinomycetaceae</taxon>
        <taxon>Lihuaxuella</taxon>
    </lineage>
</organism>
<dbReference type="InterPro" id="IPR002541">
    <property type="entry name" value="Cyt_c_assembly"/>
</dbReference>
<feature type="transmembrane region" description="Helical" evidence="5">
    <location>
        <begin position="179"/>
        <end position="203"/>
    </location>
</feature>
<dbReference type="PANTHER" id="PTHR30071">
    <property type="entry name" value="HEME EXPORTER PROTEIN C"/>
    <property type="match status" value="1"/>
</dbReference>
<evidence type="ECO:0000313" key="8">
    <source>
        <dbReference type="Proteomes" id="UP000199695"/>
    </source>
</evidence>
<evidence type="ECO:0000256" key="5">
    <source>
        <dbReference type="SAM" id="Phobius"/>
    </source>
</evidence>
<dbReference type="PANTHER" id="PTHR30071:SF15">
    <property type="entry name" value="PROTEIN HEMX"/>
    <property type="match status" value="1"/>
</dbReference>
<feature type="transmembrane region" description="Helical" evidence="5">
    <location>
        <begin position="6"/>
        <end position="24"/>
    </location>
</feature>
<feature type="transmembrane region" description="Helical" evidence="5">
    <location>
        <begin position="92"/>
        <end position="111"/>
    </location>
</feature>
<name>A0A1H8D1B2_9BACL</name>
<feature type="transmembrane region" description="Helical" evidence="5">
    <location>
        <begin position="36"/>
        <end position="57"/>
    </location>
</feature>
<keyword evidence="2 5" id="KW-0812">Transmembrane</keyword>
<keyword evidence="8" id="KW-1185">Reference proteome</keyword>
<evidence type="ECO:0000256" key="4">
    <source>
        <dbReference type="ARBA" id="ARBA00023136"/>
    </source>
</evidence>
<comment type="subcellular location">
    <subcellularLocation>
        <location evidence="1">Membrane</location>
        <topology evidence="1">Multi-pass membrane protein</topology>
    </subcellularLocation>
</comment>